<dbReference type="HOGENOM" id="CLU_2343204_0_0_9"/>
<organism evidence="1 2">
    <name type="scientific">Lentilactobacillus kisonensis F0435</name>
    <dbReference type="NCBI Taxonomy" id="797516"/>
    <lineage>
        <taxon>Bacteria</taxon>
        <taxon>Bacillati</taxon>
        <taxon>Bacillota</taxon>
        <taxon>Bacilli</taxon>
        <taxon>Lactobacillales</taxon>
        <taxon>Lactobacillaceae</taxon>
        <taxon>Lentilactobacillus</taxon>
    </lineage>
</organism>
<gene>
    <name evidence="1" type="ORF">HMPREF9104_02405</name>
</gene>
<proteinExistence type="predicted"/>
<sequence length="97" mass="10925">MAVAQTTSKSPAIINVIQFIDILLKISERNKAVRTRSISLRQQEFPVLEFLLVVLMCRVLLCAAVLKENGTPHNSFKDLTELSKVPTIAARWQSLFN</sequence>
<reference evidence="1 2" key="1">
    <citation type="submission" date="2011-09" db="EMBL/GenBank/DDBJ databases">
        <authorList>
            <person name="Weinstock G."/>
            <person name="Sodergren E."/>
            <person name="Clifton S."/>
            <person name="Fulton L."/>
            <person name="Fulton B."/>
            <person name="Courtney L."/>
            <person name="Fronick C."/>
            <person name="Harrison M."/>
            <person name="Strong C."/>
            <person name="Farmer C."/>
            <person name="Delahaunty K."/>
            <person name="Markovic C."/>
            <person name="Hall O."/>
            <person name="Minx P."/>
            <person name="Tomlinson C."/>
            <person name="Mitreva M."/>
            <person name="Hou S."/>
            <person name="Chen J."/>
            <person name="Wollam A."/>
            <person name="Pepin K.H."/>
            <person name="Johnson M."/>
            <person name="Bhonagiri V."/>
            <person name="Zhang X."/>
            <person name="Suruliraj S."/>
            <person name="Warren W."/>
            <person name="Chinwalla A."/>
            <person name="Mardis E.R."/>
            <person name="Wilson R.K."/>
        </authorList>
    </citation>
    <scope>NUCLEOTIDE SEQUENCE [LARGE SCALE GENOMIC DNA]</scope>
    <source>
        <strain evidence="1 2">F0435</strain>
    </source>
</reference>
<comment type="caution">
    <text evidence="1">The sequence shown here is derived from an EMBL/GenBank/DDBJ whole genome shotgun (WGS) entry which is preliminary data.</text>
</comment>
<dbReference type="AlphaFoldDB" id="H1LIG3"/>
<name>H1LIG3_9LACO</name>
<evidence type="ECO:0000313" key="2">
    <source>
        <dbReference type="Proteomes" id="UP000005025"/>
    </source>
</evidence>
<dbReference type="Proteomes" id="UP000005025">
    <property type="component" value="Unassembled WGS sequence"/>
</dbReference>
<dbReference type="EMBL" id="AGRJ01000210">
    <property type="protein sequence ID" value="EHO49754.1"/>
    <property type="molecule type" value="Genomic_DNA"/>
</dbReference>
<accession>H1LIG3</accession>
<evidence type="ECO:0000313" key="1">
    <source>
        <dbReference type="EMBL" id="EHO49754.1"/>
    </source>
</evidence>
<protein>
    <submittedName>
        <fullName evidence="1">Uncharacterized protein</fullName>
    </submittedName>
</protein>